<organism evidence="3 4">
    <name type="scientific">Neodiprion lecontei</name>
    <name type="common">Redheaded pine sawfly</name>
    <dbReference type="NCBI Taxonomy" id="441921"/>
    <lineage>
        <taxon>Eukaryota</taxon>
        <taxon>Metazoa</taxon>
        <taxon>Ecdysozoa</taxon>
        <taxon>Arthropoda</taxon>
        <taxon>Hexapoda</taxon>
        <taxon>Insecta</taxon>
        <taxon>Pterygota</taxon>
        <taxon>Neoptera</taxon>
        <taxon>Endopterygota</taxon>
        <taxon>Hymenoptera</taxon>
        <taxon>Tenthredinoidea</taxon>
        <taxon>Diprionidae</taxon>
        <taxon>Diprioninae</taxon>
        <taxon>Neodiprion</taxon>
    </lineage>
</organism>
<accession>A0ABM3G4M8</accession>
<dbReference type="InterPro" id="IPR041611">
    <property type="entry name" value="SKICH"/>
</dbReference>
<feature type="region of interest" description="Disordered" evidence="1">
    <location>
        <begin position="360"/>
        <end position="415"/>
    </location>
</feature>
<proteinExistence type="predicted"/>
<reference evidence="4" key="1">
    <citation type="submission" date="2025-08" db="UniProtKB">
        <authorList>
            <consortium name="RefSeq"/>
        </authorList>
    </citation>
    <scope>IDENTIFICATION</scope>
    <source>
        <tissue evidence="4">Thorax and Abdomen</tissue>
    </source>
</reference>
<dbReference type="GeneID" id="124294371"/>
<evidence type="ECO:0000313" key="3">
    <source>
        <dbReference type="Proteomes" id="UP000829291"/>
    </source>
</evidence>
<dbReference type="Pfam" id="PF17751">
    <property type="entry name" value="SKICH"/>
    <property type="match status" value="1"/>
</dbReference>
<evidence type="ECO:0000259" key="2">
    <source>
        <dbReference type="Pfam" id="PF17751"/>
    </source>
</evidence>
<evidence type="ECO:0000256" key="1">
    <source>
        <dbReference type="SAM" id="MobiDB-lite"/>
    </source>
</evidence>
<name>A0ABM3G4M8_NEOLC</name>
<feature type="compositionally biased region" description="Basic and acidic residues" evidence="1">
    <location>
        <begin position="384"/>
        <end position="401"/>
    </location>
</feature>
<sequence length="474" mass="53792">MQCCGSWNTGCCPTHHPVAVTFETLRTKYSVNEDIRVEYTLHGHVQQASTRDWLGIFPRGWSNLQQYLTFEYALVAPKTAASPNRTIIFPRMFHQEASTNTEYQLVYVTREIQVLAVSPYFRFVGDQRLDSTNYTLRIPADRQQASSIVKQEPYLDRLAVSGWGPPRIVLSDQSLLSLRPSRGICGNPRLSSASCRSCGRPREHICGLAAGRARFLATHNASLTERVLRLERDLALAEGAKSSLASRLRAYENFVADMLRSLATNRRVKITDAAGKEIILQQLSENPDERKSDNDQTEEREFRQGNDPQTNQINDRHIEDLDFLRNRIPVDEYLTNEKLLPTKDDRGDGRVQWISPDDFRRKIETEKSPEENKEQVQEDEENVDRETSTDEVKDLRTKVENSNESSEEIPPKVQIKEIPADVAGLTSAIGVSTADEKNEKAKIELDDENKALESKPSAIVIQGSNVKFAIIRYQ</sequence>
<keyword evidence="3" id="KW-1185">Reference proteome</keyword>
<feature type="domain" description="SKICH" evidence="2">
    <location>
        <begin position="20"/>
        <end position="123"/>
    </location>
</feature>
<gene>
    <name evidence="4" type="primary">LOC124294371</name>
</gene>
<feature type="compositionally biased region" description="Basic and acidic residues" evidence="1">
    <location>
        <begin position="360"/>
        <end position="376"/>
    </location>
</feature>
<feature type="region of interest" description="Disordered" evidence="1">
    <location>
        <begin position="282"/>
        <end position="318"/>
    </location>
</feature>
<evidence type="ECO:0000313" key="4">
    <source>
        <dbReference type="RefSeq" id="XP_046595229.1"/>
    </source>
</evidence>
<protein>
    <submittedName>
        <fullName evidence="4">Uncharacterized protein LOC124294371</fullName>
    </submittedName>
</protein>
<dbReference type="Gene3D" id="2.60.40.2840">
    <property type="match status" value="1"/>
</dbReference>
<feature type="compositionally biased region" description="Basic and acidic residues" evidence="1">
    <location>
        <begin position="287"/>
        <end position="304"/>
    </location>
</feature>
<dbReference type="Proteomes" id="UP000829291">
    <property type="component" value="Chromosome 1"/>
</dbReference>
<dbReference type="RefSeq" id="XP_046595229.1">
    <property type="nucleotide sequence ID" value="XM_046739273.1"/>
</dbReference>